<keyword evidence="3" id="KW-0963">Cytoplasm</keyword>
<comment type="subcellular location">
    <subcellularLocation>
        <location evidence="1">Cytoplasm</location>
        <location evidence="1">Cytoskeleton</location>
    </subcellularLocation>
</comment>
<comment type="similarity">
    <text evidence="2">Belongs to the TPX2 family.</text>
</comment>
<feature type="compositionally biased region" description="Polar residues" evidence="6">
    <location>
        <begin position="288"/>
        <end position="304"/>
    </location>
</feature>
<feature type="region of interest" description="Disordered" evidence="6">
    <location>
        <begin position="490"/>
        <end position="557"/>
    </location>
</feature>
<feature type="compositionally biased region" description="Polar residues" evidence="6">
    <location>
        <begin position="349"/>
        <end position="361"/>
    </location>
</feature>
<feature type="compositionally biased region" description="Polar residues" evidence="6">
    <location>
        <begin position="540"/>
        <end position="557"/>
    </location>
</feature>
<evidence type="ECO:0000256" key="4">
    <source>
        <dbReference type="ARBA" id="ARBA00022701"/>
    </source>
</evidence>
<sequence>MGESICLVRSFSQPSEFSSREINEVVPNRVLTESVSFGRYANETLAWARWSAFTQNRYLEEVERFTKPGSVAEKKAFFEAHFKNRASGKAATQTKKIEQVKVKDSVEIVCDIPKDILVDSEVPLAVNREVSSNEVDSVVPSISVIDETGKVENLKSVVVPDEVNAFLLHCNFLFLFFLSKRPWCFQGNSTSLSKERPPSSSGSKVSSSKLESSVVIELDHSLKNTKKESSSSSTRSLSASKNRSRSPPEPIHMSISCVSSSNTEKTIVGRPQNGSRSAVKADKKKRSGPSSVHMSLNFASSTLRTTKEAPKTLARNSTTQGTTSTNARNKLFPKINEPTGALKSCKRPLSQTSKDGSTNASAVTLPRLPLLSNLLSENKRKNISVRSSVSCRISNNEQRKPSVGCENLSTHSRTKAKSLTVSSPFVFRSDERAEKRKEFFKKVEEKNKKEKEDKFSCGFKANQNTNLASEEHKNPQVGGFQVTPMTLTSPRFRRNQTPGKENIKKPHQTPHKASSMKIINTKKVVMEKHKSSKIHPSSKQQTTKRTQENMSPNILQN</sequence>
<dbReference type="PANTHER" id="PTHR47067:SF16">
    <property type="entry name" value="TPX2 (TARGETING PROTEIN FOR XKLP2) PROTEIN FAMILY"/>
    <property type="match status" value="1"/>
</dbReference>
<feature type="compositionally biased region" description="Polar residues" evidence="6">
    <location>
        <begin position="314"/>
        <end position="328"/>
    </location>
</feature>
<dbReference type="InterPro" id="IPR027329">
    <property type="entry name" value="TPX2_C"/>
</dbReference>
<dbReference type="GO" id="GO:0005874">
    <property type="term" value="C:microtubule"/>
    <property type="evidence" value="ECO:0007669"/>
    <property type="project" value="UniProtKB-KW"/>
</dbReference>
<keyword evidence="4" id="KW-0493">Microtubule</keyword>
<evidence type="ECO:0000256" key="2">
    <source>
        <dbReference type="ARBA" id="ARBA00005885"/>
    </source>
</evidence>
<dbReference type="PANTHER" id="PTHR47067">
    <property type="entry name" value="TPX2 (TARGETING PROTEIN FOR XKLP2) PROTEIN FAMILY-RELATED"/>
    <property type="match status" value="1"/>
</dbReference>
<reference key="2">
    <citation type="journal article" date="2000" name="Nature">
        <title>Sequence and analysis of chromosome 3 of the plant Arabidopsis thaliana.</title>
        <authorList>
            <consortium name="European Union Chromosome 3 Arabidopsis Sequencing Consortium"/>
            <consortium name="Institute for Genomic Research"/>
            <consortium name="Kazusa DNA Research Institute"/>
            <person name="Salanoubat M."/>
            <person name="Lemcke K."/>
            <person name="Rieger M."/>
            <person name="Ansorge W."/>
            <person name="Unseld M."/>
            <person name="Fartmann B."/>
            <person name="Valle G."/>
            <person name="Blocker H."/>
            <person name="Perez-Alonso M."/>
            <person name="Obermaier B."/>
            <person name="Delseny M."/>
            <person name="Boutry M."/>
            <person name="Grivell L.A."/>
            <person name="Mache R."/>
            <person name="Puigdomenech P."/>
            <person name="De Simone V."/>
            <person name="Choisne N."/>
            <person name="Artiguenave F."/>
            <person name="Robert C."/>
            <person name="Brottier P."/>
            <person name="Wincker P."/>
            <person name="Cattolico L."/>
            <person name="Weissenbach J."/>
            <person name="Saurin W."/>
            <person name="Quetier F."/>
            <person name="Schafer M."/>
            <person name="Muller-Auer S."/>
            <person name="Gabel C."/>
            <person name="Fuchs M."/>
            <person name="Benes V."/>
            <person name="Wurmbach E."/>
            <person name="Drzonek H."/>
            <person name="Erfle H."/>
            <person name="Jordan N."/>
            <person name="Bangert S."/>
            <person name="Wiedelmann R."/>
            <person name="Kranz H."/>
            <person name="Voss H."/>
            <person name="Holland R."/>
            <person name="Brandt P."/>
            <person name="Nyakatura G."/>
            <person name="Vezzi A."/>
            <person name="D'Angelo M."/>
            <person name="Pallavicini A."/>
            <person name="Toppo S."/>
            <person name="Simionati B."/>
            <person name="Conrad A."/>
            <person name="Hornischer K."/>
            <person name="Kauer G."/>
            <person name="Lohnert T.H."/>
            <person name="Nordsiek G."/>
            <person name="Reichelt J."/>
            <person name="Scharfe M."/>
            <person name="Schon O."/>
            <person name="Bargues M."/>
            <person name="Terol J."/>
            <person name="Climent J."/>
            <person name="Navarro P."/>
            <person name="Collado C."/>
            <person name="Perez-Perez A."/>
            <person name="Ottenwalder B."/>
            <person name="Duchemin D."/>
            <person name="Cooke R."/>
            <person name="Laudie M."/>
            <person name="Berger-Llauro C."/>
            <person name="Purnelle B."/>
            <person name="Masuy D."/>
            <person name="de Haan M."/>
            <person name="Maarse A.C."/>
            <person name="Alcaraz J.P."/>
            <person name="Cottet A."/>
            <person name="Casacuberta E."/>
            <person name="Monfort A."/>
            <person name="Argiriou A."/>
            <person name="flores M."/>
            <person name="Liguori R."/>
            <person name="Vitale D."/>
            <person name="Mannhaupt G."/>
            <person name="Haase D."/>
            <person name="Schoof H."/>
            <person name="Rudd S."/>
            <person name="Zaccaria P."/>
            <person name="Mewes H.W."/>
            <person name="Mayer K.F."/>
            <person name="Kaul S."/>
            <person name="Town C.D."/>
            <person name="Koo H.L."/>
            <person name="Tallon L.J."/>
            <person name="Jenkins J."/>
            <person name="Rooney T."/>
            <person name="Rizzo M."/>
            <person name="Walts A."/>
            <person name="Utterback T."/>
            <person name="Fujii C.Y."/>
            <person name="Shea T.P."/>
            <person name="Creasy T.H."/>
            <person name="Haas B."/>
            <person name="Maiti R."/>
            <person name="Wu D."/>
            <person name="Peterson J."/>
            <person name="Van Aken S."/>
            <person name="Pai G."/>
            <person name="Militscher J."/>
            <person name="Sellers P."/>
            <person name="Gill J.E."/>
            <person name="Feldblyum T.V."/>
            <person name="Preuss D."/>
            <person name="Lin X."/>
            <person name="Nierman W.C."/>
            <person name="Salzberg S.L."/>
            <person name="White O."/>
            <person name="Venter J.C."/>
            <person name="Fraser C.M."/>
            <person name="Kaneko T."/>
            <person name="Nakamura Y."/>
            <person name="Sato S."/>
            <person name="Kato T."/>
            <person name="Asamizu E."/>
            <person name="Sasamoto S."/>
            <person name="Kimura T."/>
            <person name="Idesawa K."/>
            <person name="Kawashima K."/>
            <person name="Kishida Y."/>
            <person name="Kiyokawa C."/>
            <person name="Kohara M."/>
            <person name="Matsumoto M."/>
            <person name="Matsuno A."/>
            <person name="Muraki A."/>
            <person name="Nakayama S."/>
            <person name="Nakazaki N."/>
            <person name="Shinpo S."/>
            <person name="Takeuchi C."/>
            <person name="Wada T."/>
            <person name="Watanabe A."/>
            <person name="Yamada M."/>
            <person name="Yasuda M."/>
            <person name="Tabata S."/>
        </authorList>
    </citation>
    <scope>NUCLEOTIDE SEQUENCE [LARGE SCALE GENOMIC DNA]</scope>
    <source>
        <strain>cv. Columbia</strain>
    </source>
</reference>
<accession>Q9LU87</accession>
<evidence type="ECO:0000256" key="6">
    <source>
        <dbReference type="SAM" id="MobiDB-lite"/>
    </source>
</evidence>
<organism evidence="8">
    <name type="scientific">Arabidopsis thaliana</name>
    <name type="common">Mouse-ear cress</name>
    <dbReference type="NCBI Taxonomy" id="3702"/>
    <lineage>
        <taxon>Eukaryota</taxon>
        <taxon>Viridiplantae</taxon>
        <taxon>Streptophyta</taxon>
        <taxon>Embryophyta</taxon>
        <taxon>Tracheophyta</taxon>
        <taxon>Spermatophyta</taxon>
        <taxon>Magnoliopsida</taxon>
        <taxon>eudicotyledons</taxon>
        <taxon>Gunneridae</taxon>
        <taxon>Pentapetalae</taxon>
        <taxon>rosids</taxon>
        <taxon>malvids</taxon>
        <taxon>Brassicales</taxon>
        <taxon>Brassicaceae</taxon>
        <taxon>Camelineae</taxon>
        <taxon>Arabidopsis</taxon>
    </lineage>
</organism>
<feature type="compositionally biased region" description="Polar residues" evidence="6">
    <location>
        <begin position="256"/>
        <end position="265"/>
    </location>
</feature>
<evidence type="ECO:0000256" key="1">
    <source>
        <dbReference type="ARBA" id="ARBA00004245"/>
    </source>
</evidence>
<evidence type="ECO:0000259" key="7">
    <source>
        <dbReference type="Pfam" id="PF06886"/>
    </source>
</evidence>
<evidence type="ECO:0000256" key="3">
    <source>
        <dbReference type="ARBA" id="ARBA00022490"/>
    </source>
</evidence>
<feature type="compositionally biased region" description="Low complexity" evidence="6">
    <location>
        <begin position="230"/>
        <end position="241"/>
    </location>
</feature>
<dbReference type="InterPro" id="IPR044216">
    <property type="entry name" value="WDL7"/>
</dbReference>
<evidence type="ECO:0000256" key="5">
    <source>
        <dbReference type="ARBA" id="ARBA00023212"/>
    </source>
</evidence>
<reference evidence="8" key="1">
    <citation type="journal article" date="2000" name="DNA Res.">
        <title>Structural analysis of Arabidopsis thaliana chromosome 3. I. Sequence features of the regions of 4,504,864 bp covered by sixty P1 and TAC clones.</title>
        <authorList>
            <person name="Sato S."/>
            <person name="Nakamura Y."/>
            <person name="Kaneko T."/>
            <person name="Katoh T."/>
            <person name="Asamizu E."/>
            <person name="Tabata S."/>
        </authorList>
    </citation>
    <scope>NUCLEOTIDE SEQUENCE [LARGE SCALE GENOMIC DNA]</scope>
</reference>
<keyword evidence="5" id="KW-0206">Cytoskeleton</keyword>
<feature type="compositionally biased region" description="Polar residues" evidence="6">
    <location>
        <begin position="490"/>
        <end position="499"/>
    </location>
</feature>
<dbReference type="EMBL" id="AB023041">
    <property type="protein sequence ID" value="BAB01068.1"/>
    <property type="molecule type" value="Genomic_DNA"/>
</dbReference>
<dbReference type="ExpressionAtlas" id="Q9LU87">
    <property type="expression patterns" value="baseline and differential"/>
</dbReference>
<protein>
    <recommendedName>
        <fullName evidence="7">TPX2 C-terminal domain-containing protein</fullName>
    </recommendedName>
</protein>
<feature type="region of interest" description="Disordered" evidence="6">
    <location>
        <begin position="221"/>
        <end position="361"/>
    </location>
</feature>
<feature type="domain" description="TPX2 C-terminal" evidence="7">
    <location>
        <begin position="425"/>
        <end position="505"/>
    </location>
</feature>
<dbReference type="Pfam" id="PF06886">
    <property type="entry name" value="TPX2"/>
    <property type="match status" value="1"/>
</dbReference>
<dbReference type="AlphaFoldDB" id="Q9LU87"/>
<evidence type="ECO:0000313" key="8">
    <source>
        <dbReference type="EMBL" id="BAB01068.1"/>
    </source>
</evidence>
<name>Q9LU87_ARATH</name>
<proteinExistence type="inferred from homology"/>